<accession>A0A6G8RXZ8</accession>
<evidence type="ECO:0000256" key="1">
    <source>
        <dbReference type="ARBA" id="ARBA00009477"/>
    </source>
</evidence>
<evidence type="ECO:0000256" key="2">
    <source>
        <dbReference type="SAM" id="Coils"/>
    </source>
</evidence>
<dbReference type="PROSITE" id="PS51257">
    <property type="entry name" value="PROKAR_LIPOPROTEIN"/>
    <property type="match status" value="1"/>
</dbReference>
<dbReference type="GO" id="GO:0015562">
    <property type="term" value="F:efflux transmembrane transporter activity"/>
    <property type="evidence" value="ECO:0007669"/>
    <property type="project" value="TreeGrafter"/>
</dbReference>
<evidence type="ECO:0000313" key="4">
    <source>
        <dbReference type="EMBL" id="QIO06678.1"/>
    </source>
</evidence>
<evidence type="ECO:0000259" key="3">
    <source>
        <dbReference type="Pfam" id="PF25973"/>
    </source>
</evidence>
<dbReference type="InterPro" id="IPR058647">
    <property type="entry name" value="BSH_CzcB-like"/>
</dbReference>
<dbReference type="Proteomes" id="UP000502297">
    <property type="component" value="Chromosome"/>
</dbReference>
<organism evidence="4 5">
    <name type="scientific">Acinetobacter shaoyimingii</name>
    <dbReference type="NCBI Taxonomy" id="2715164"/>
    <lineage>
        <taxon>Bacteria</taxon>
        <taxon>Pseudomonadati</taxon>
        <taxon>Pseudomonadota</taxon>
        <taxon>Gammaproteobacteria</taxon>
        <taxon>Moraxellales</taxon>
        <taxon>Moraxellaceae</taxon>
        <taxon>Acinetobacter</taxon>
    </lineage>
</organism>
<evidence type="ECO:0000313" key="5">
    <source>
        <dbReference type="Proteomes" id="UP000502297"/>
    </source>
</evidence>
<keyword evidence="5" id="KW-1185">Reference proteome</keyword>
<name>A0A6G8RXZ8_9GAMM</name>
<dbReference type="InterPro" id="IPR006143">
    <property type="entry name" value="RND_pump_MFP"/>
</dbReference>
<dbReference type="RefSeq" id="WP_166225014.1">
    <property type="nucleotide sequence ID" value="NZ_CP049801.1"/>
</dbReference>
<dbReference type="Gene3D" id="1.10.287.470">
    <property type="entry name" value="Helix hairpin bin"/>
    <property type="match status" value="1"/>
</dbReference>
<feature type="domain" description="CzcB-like barrel-sandwich hybrid" evidence="3">
    <location>
        <begin position="78"/>
        <end position="217"/>
    </location>
</feature>
<comment type="similarity">
    <text evidence="1">Belongs to the membrane fusion protein (MFP) (TC 8.A.1) family.</text>
</comment>
<dbReference type="AlphaFoldDB" id="A0A6G8RXZ8"/>
<protein>
    <submittedName>
        <fullName evidence="4">Efflux RND transporter periplasmic adaptor subunit</fullName>
    </submittedName>
</protein>
<feature type="coiled-coil region" evidence="2">
    <location>
        <begin position="116"/>
        <end position="174"/>
    </location>
</feature>
<dbReference type="KEGG" id="asha:G8E00_12370"/>
<dbReference type="GO" id="GO:1990281">
    <property type="term" value="C:efflux pump complex"/>
    <property type="evidence" value="ECO:0007669"/>
    <property type="project" value="TreeGrafter"/>
</dbReference>
<sequence>MPSLQQRVFGPFYTVKITTLCLTFSLFGCHQQEQQSTAPSTKTQPIELIQKDIIPVQTGAVRNKVSFSGTIRAVNQSSVQALVSATAIHVNVQVGQSVAKNQVLVELNNQDNASRLAQTQANLATAQAQAQQALNMVQRKKRLLDQGFISKVEYEQAQVEHKAQLENVKAQQANVNIATKANQDGVIRSPIQGVITKRQVEPGQTVAAGQTLFDVVDPTKLEIQAKLPAEQQAVLRVGNNIEYTIQGNPQKLSATIVRVSPIADLSSRQIEFFATPNSTINSLSIGTFVEGNILSTNQIQGQIVPLDLIQDLQSKPYLWVIRDKKVLQVFVKVLEQQLNDNTAVVEGLLPQDLISRIKFTNSDLNKPVHISAQ</sequence>
<dbReference type="Pfam" id="PF25973">
    <property type="entry name" value="BSH_CzcB"/>
    <property type="match status" value="1"/>
</dbReference>
<dbReference type="PANTHER" id="PTHR30469">
    <property type="entry name" value="MULTIDRUG RESISTANCE PROTEIN MDTA"/>
    <property type="match status" value="1"/>
</dbReference>
<gene>
    <name evidence="4" type="ORF">G8E00_12370</name>
</gene>
<proteinExistence type="inferred from homology"/>
<keyword evidence="2" id="KW-0175">Coiled coil</keyword>
<dbReference type="SUPFAM" id="SSF111369">
    <property type="entry name" value="HlyD-like secretion proteins"/>
    <property type="match status" value="1"/>
</dbReference>
<reference evidence="4 5" key="1">
    <citation type="submission" date="2020-03" db="EMBL/GenBank/DDBJ databases">
        <authorList>
            <person name="Zhu W."/>
        </authorList>
    </citation>
    <scope>NUCLEOTIDE SEQUENCE [LARGE SCALE GENOMIC DNA]</scope>
    <source>
        <strain evidence="4 5">323-1</strain>
    </source>
</reference>
<dbReference type="NCBIfam" id="TIGR01730">
    <property type="entry name" value="RND_mfp"/>
    <property type="match status" value="1"/>
</dbReference>
<dbReference type="Gene3D" id="2.40.50.100">
    <property type="match status" value="1"/>
</dbReference>
<dbReference type="Gene3D" id="2.40.30.170">
    <property type="match status" value="1"/>
</dbReference>
<dbReference type="EMBL" id="CP049801">
    <property type="protein sequence ID" value="QIO06678.1"/>
    <property type="molecule type" value="Genomic_DNA"/>
</dbReference>